<feature type="domain" description="DAC" evidence="6">
    <location>
        <begin position="2"/>
        <end position="143"/>
    </location>
</feature>
<dbReference type="RefSeq" id="WP_052670254.1">
    <property type="nucleotide sequence ID" value="NZ_LN824141.1"/>
</dbReference>
<dbReference type="Gene3D" id="1.20.1260.110">
    <property type="entry name" value="DNA integrity scanning linker region"/>
    <property type="match status" value="1"/>
</dbReference>
<dbReference type="NCBIfam" id="NF010009">
    <property type="entry name" value="PRK13482.1"/>
    <property type="match status" value="1"/>
</dbReference>
<evidence type="ECO:0000256" key="1">
    <source>
        <dbReference type="ARBA" id="ARBA00000877"/>
    </source>
</evidence>
<keyword evidence="3" id="KW-0548">Nucleotidyltransferase</keyword>
<name>A0A0C7NW46_DEFTU</name>
<dbReference type="KEGG" id="dtn:DTL3_0347"/>
<dbReference type="InterPro" id="IPR003583">
    <property type="entry name" value="Hlx-hairpin-Hlx_DNA-bd_motif"/>
</dbReference>
<gene>
    <name evidence="7" type="primary">disA</name>
    <name evidence="7" type="ORF">DTL3_0347</name>
</gene>
<dbReference type="Pfam" id="PF10635">
    <property type="entry name" value="DisA-linker"/>
    <property type="match status" value="1"/>
</dbReference>
<proteinExistence type="predicted"/>
<dbReference type="SUPFAM" id="SSF143597">
    <property type="entry name" value="YojJ-like"/>
    <property type="match status" value="1"/>
</dbReference>
<dbReference type="STRING" id="1006576.DTL3_0347"/>
<evidence type="ECO:0000256" key="5">
    <source>
        <dbReference type="ARBA" id="ARBA00022840"/>
    </source>
</evidence>
<dbReference type="SMART" id="SM00278">
    <property type="entry name" value="HhH1"/>
    <property type="match status" value="1"/>
</dbReference>
<dbReference type="InterPro" id="IPR010994">
    <property type="entry name" value="RuvA_2-like"/>
</dbReference>
<dbReference type="GO" id="GO:0003677">
    <property type="term" value="F:DNA binding"/>
    <property type="evidence" value="ECO:0007669"/>
    <property type="project" value="InterPro"/>
</dbReference>
<dbReference type="InterPro" id="IPR050338">
    <property type="entry name" value="DisA"/>
</dbReference>
<dbReference type="Gene3D" id="3.40.1700.10">
    <property type="entry name" value="DNA integrity scanning protein, DisA, N-terminal domain"/>
    <property type="match status" value="1"/>
</dbReference>
<dbReference type="SUPFAM" id="SSF47781">
    <property type="entry name" value="RuvA domain 2-like"/>
    <property type="match status" value="1"/>
</dbReference>
<dbReference type="GO" id="GO:0004016">
    <property type="term" value="F:adenylate cyclase activity"/>
    <property type="evidence" value="ECO:0007669"/>
    <property type="project" value="TreeGrafter"/>
</dbReference>
<dbReference type="GO" id="GO:0005524">
    <property type="term" value="F:ATP binding"/>
    <property type="evidence" value="ECO:0007669"/>
    <property type="project" value="UniProtKB-KW"/>
</dbReference>
<evidence type="ECO:0000256" key="4">
    <source>
        <dbReference type="ARBA" id="ARBA00022741"/>
    </source>
</evidence>
<dbReference type="OrthoDB" id="41841at2"/>
<keyword evidence="4" id="KW-0547">Nucleotide-binding</keyword>
<dbReference type="Proteomes" id="UP000032809">
    <property type="component" value="Chromosome I"/>
</dbReference>
<dbReference type="Gene3D" id="1.10.150.20">
    <property type="entry name" value="5' to 3' exonuclease, C-terminal subdomain"/>
    <property type="match status" value="1"/>
</dbReference>
<sequence>MNEKLGKIFNLLAPGKPIRKGVDRIMEANLGALLFFSSHPEDNIKEGLIQPGFELNCDFLPEKIYELSKMDGAVVLNSDGTKILYANALLNPDKNIPSSETGMRHKTAEKIAIQTGDLTVAISKRRNIISVYYDKLKHELLPENVLFARLNQEITIAQRYRQSFMGLLEYLNIEEIKEKVSLRDVVEVISKGMLTICITQKAERYLLELGEIAGSVRLEYEEILRSVPKLVGSVIMDYSVENLSYQRPEEALEIFNDFGVDSLVRPLEVAKALGYNDIESEDELEEYGVSSKGYRLLYSTNLPSIVVRNVVETFKTLPELMKAKFEDLTTIPGVGKRRAEVILNALDKKKRNQEELNFLANSEEKAPKVGT</sequence>
<protein>
    <submittedName>
        <fullName evidence="7">DNA integrity scanning protein DisA</fullName>
    </submittedName>
</protein>
<dbReference type="Pfam" id="PF14520">
    <property type="entry name" value="HHH_5"/>
    <property type="match status" value="1"/>
</dbReference>
<reference evidence="8" key="1">
    <citation type="submission" date="2014-11" db="EMBL/GenBank/DDBJ databases">
        <authorList>
            <person name="Wibberg D."/>
        </authorList>
    </citation>
    <scope>NUCLEOTIDE SEQUENCE [LARGE SCALE GENOMIC DNA]</scope>
    <source>
        <strain evidence="8">L3</strain>
    </source>
</reference>
<dbReference type="EMBL" id="LN824141">
    <property type="protein sequence ID" value="CEP77678.1"/>
    <property type="molecule type" value="Genomic_DNA"/>
</dbReference>
<evidence type="ECO:0000313" key="8">
    <source>
        <dbReference type="Proteomes" id="UP000032809"/>
    </source>
</evidence>
<keyword evidence="8" id="KW-1185">Reference proteome</keyword>
<evidence type="ECO:0000313" key="7">
    <source>
        <dbReference type="EMBL" id="CEP77678.1"/>
    </source>
</evidence>
<accession>A0A0C7NW46</accession>
<dbReference type="Pfam" id="PF02457">
    <property type="entry name" value="DAC"/>
    <property type="match status" value="1"/>
</dbReference>
<evidence type="ECO:0000259" key="6">
    <source>
        <dbReference type="PROSITE" id="PS51794"/>
    </source>
</evidence>
<keyword evidence="5" id="KW-0067">ATP-binding</keyword>
<dbReference type="GO" id="GO:0006281">
    <property type="term" value="P:DNA repair"/>
    <property type="evidence" value="ECO:0007669"/>
    <property type="project" value="InterPro"/>
</dbReference>
<keyword evidence="2" id="KW-0808">Transferase</keyword>
<dbReference type="InterPro" id="IPR036888">
    <property type="entry name" value="DNA_integrity_DisA_N_sf"/>
</dbReference>
<dbReference type="GO" id="GO:0106408">
    <property type="term" value="F:diadenylate cyclase activity"/>
    <property type="evidence" value="ECO:0007669"/>
    <property type="project" value="UniProtKB-EC"/>
</dbReference>
<dbReference type="InterPro" id="IPR003390">
    <property type="entry name" value="DNA_integrity_scan_DisA_N"/>
</dbReference>
<dbReference type="InterPro" id="IPR018906">
    <property type="entry name" value="DNA_integrity_scan_DisA_link"/>
</dbReference>
<evidence type="ECO:0000256" key="3">
    <source>
        <dbReference type="ARBA" id="ARBA00022695"/>
    </source>
</evidence>
<evidence type="ECO:0000256" key="2">
    <source>
        <dbReference type="ARBA" id="ARBA00022679"/>
    </source>
</evidence>
<dbReference type="AlphaFoldDB" id="A0A0C7NW46"/>
<organism evidence="7 8">
    <name type="scientific">Defluviitoga tunisiensis</name>
    <dbReference type="NCBI Taxonomy" id="1006576"/>
    <lineage>
        <taxon>Bacteria</taxon>
        <taxon>Thermotogati</taxon>
        <taxon>Thermotogota</taxon>
        <taxon>Thermotogae</taxon>
        <taxon>Petrotogales</taxon>
        <taxon>Petrotogaceae</taxon>
        <taxon>Defluviitoga</taxon>
    </lineage>
</organism>
<dbReference type="PANTHER" id="PTHR34185">
    <property type="entry name" value="DIADENYLATE CYCLASE"/>
    <property type="match status" value="1"/>
</dbReference>
<dbReference type="PANTHER" id="PTHR34185:SF3">
    <property type="entry name" value="DNA INTEGRITY SCANNING PROTEIN DISA"/>
    <property type="match status" value="1"/>
</dbReference>
<dbReference type="PROSITE" id="PS51794">
    <property type="entry name" value="DAC"/>
    <property type="match status" value="1"/>
</dbReference>
<dbReference type="HOGENOM" id="CLU_787128_0_0_0"/>
<comment type="catalytic activity">
    <reaction evidence="1">
        <text>2 ATP = 3',3'-c-di-AMP + 2 diphosphate</text>
        <dbReference type="Rhea" id="RHEA:35655"/>
        <dbReference type="ChEBI" id="CHEBI:30616"/>
        <dbReference type="ChEBI" id="CHEBI:33019"/>
        <dbReference type="ChEBI" id="CHEBI:71500"/>
        <dbReference type="EC" id="2.7.7.85"/>
    </reaction>
</comment>
<dbReference type="InterPro" id="IPR038331">
    <property type="entry name" value="DisA_sf"/>
</dbReference>